<dbReference type="InterPro" id="IPR016032">
    <property type="entry name" value="Sig_transdc_resp-reg_C-effctor"/>
</dbReference>
<evidence type="ECO:0000313" key="4">
    <source>
        <dbReference type="Proteomes" id="UP000188604"/>
    </source>
</evidence>
<sequence>MFDLGRRGLPKTDPTLLRLRLIGSMEARTMMGESVLPIGGKTKGLLAILALADRKPVNRSRLSELLWSRRPDDLARASLRQEIHRLLDALSPLGVDVIDVQRHALSLKPVLTSVDAERILTAGLSAFEELGAPSDLLLSELNGIDPAFDIWLDEQRTRISRHIQMLLENVLRDQNDPEILLDAADRLLNMDELNEAAWRARMQAAAYKGEHAQAALYAEQAIRTFESRLGQSPGTATMALIANLRRMPAPASAASANGASPVPLTPAPASHGGDMLLHDSAMPDHLHMSNPEVSRRIATLTILPIEAAGNDRQYADDMLDALSVALVNLNVFNVVTPPDPSARHDMHTARRSGVDFAVTGIIRHAVGEDGTVRRKLLVRLLDLRPNGSIIWASRIELPQGDEADFTDIRHRFGTVCSSIQWAVFLFEARRMAHRPAEDLSAIGLSVRALMLLLRGDRQLLLEIVALVDKARRVDPEQPLVALARALALHTQYAENLGQSSGGDGEQAIIEAQSCYAQWPENPTGCFLVAFLSCRFAHQISRAEAMLAAMEEMLTPEALETFGICIMLQAFVAMIQGDRQRAVERVEKYSGMRTEHPVGVLLDPLMVQVLFFCGKEKAAIQMGSMITGLYPRRASVLVYYLAALGFSGMAVETTMAREQLLSLIPGLTVEQVMGAHQYLPAMARDRLAAGLRQAGLNAD</sequence>
<name>A0A1U9KPG4_9PROT</name>
<feature type="region of interest" description="Disordered" evidence="1">
    <location>
        <begin position="252"/>
        <end position="272"/>
    </location>
</feature>
<dbReference type="Gene3D" id="1.25.40.10">
    <property type="entry name" value="Tetratricopeptide repeat domain"/>
    <property type="match status" value="1"/>
</dbReference>
<organism evidence="3 4">
    <name type="scientific">Neoasaia chiangmaiensis</name>
    <dbReference type="NCBI Taxonomy" id="320497"/>
    <lineage>
        <taxon>Bacteria</taxon>
        <taxon>Pseudomonadati</taxon>
        <taxon>Pseudomonadota</taxon>
        <taxon>Alphaproteobacteria</taxon>
        <taxon>Acetobacterales</taxon>
        <taxon>Acetobacteraceae</taxon>
        <taxon>Neoasaia</taxon>
    </lineage>
</organism>
<dbReference type="AlphaFoldDB" id="A0A1U9KPG4"/>
<dbReference type="Pfam" id="PF03704">
    <property type="entry name" value="BTAD"/>
    <property type="match status" value="1"/>
</dbReference>
<evidence type="ECO:0000259" key="2">
    <source>
        <dbReference type="SMART" id="SM01043"/>
    </source>
</evidence>
<dbReference type="SUPFAM" id="SSF46894">
    <property type="entry name" value="C-terminal effector domain of the bipartite response regulators"/>
    <property type="match status" value="1"/>
</dbReference>
<gene>
    <name evidence="3" type="ORF">A0U93_06420</name>
</gene>
<protein>
    <recommendedName>
        <fullName evidence="2">Bacterial transcriptional activator domain-containing protein</fullName>
    </recommendedName>
</protein>
<dbReference type="Proteomes" id="UP000188604">
    <property type="component" value="Chromosome"/>
</dbReference>
<feature type="compositionally biased region" description="Low complexity" evidence="1">
    <location>
        <begin position="252"/>
        <end position="261"/>
    </location>
</feature>
<dbReference type="GO" id="GO:0006355">
    <property type="term" value="P:regulation of DNA-templated transcription"/>
    <property type="evidence" value="ECO:0007669"/>
    <property type="project" value="InterPro"/>
</dbReference>
<dbReference type="PANTHER" id="PTHR35807">
    <property type="entry name" value="TRANSCRIPTIONAL REGULATOR REDD-RELATED"/>
    <property type="match status" value="1"/>
</dbReference>
<reference evidence="3 4" key="1">
    <citation type="submission" date="2016-03" db="EMBL/GenBank/DDBJ databases">
        <title>Acetic acid bacteria sequencing.</title>
        <authorList>
            <person name="Brandt J."/>
            <person name="Jakob F."/>
            <person name="Vogel R.F."/>
        </authorList>
    </citation>
    <scope>NUCLEOTIDE SEQUENCE [LARGE SCALE GENOMIC DNA]</scope>
    <source>
        <strain evidence="3 4">NBRC 101099</strain>
    </source>
</reference>
<dbReference type="Gene3D" id="1.10.10.10">
    <property type="entry name" value="Winged helix-like DNA-binding domain superfamily/Winged helix DNA-binding domain"/>
    <property type="match status" value="1"/>
</dbReference>
<proteinExistence type="predicted"/>
<dbReference type="RefSeq" id="WP_077806619.1">
    <property type="nucleotide sequence ID" value="NZ_BJXS01000002.1"/>
</dbReference>
<dbReference type="STRING" id="320497.A0U93_06420"/>
<evidence type="ECO:0000313" key="3">
    <source>
        <dbReference type="EMBL" id="AQS87629.1"/>
    </source>
</evidence>
<evidence type="ECO:0000256" key="1">
    <source>
        <dbReference type="SAM" id="MobiDB-lite"/>
    </source>
</evidence>
<dbReference type="InterPro" id="IPR036388">
    <property type="entry name" value="WH-like_DNA-bd_sf"/>
</dbReference>
<dbReference type="InterPro" id="IPR005158">
    <property type="entry name" value="BTAD"/>
</dbReference>
<accession>A0A1U9KPG4</accession>
<dbReference type="KEGG" id="nch:A0U93_06420"/>
<dbReference type="InterPro" id="IPR011990">
    <property type="entry name" value="TPR-like_helical_dom_sf"/>
</dbReference>
<dbReference type="SUPFAM" id="SSF48452">
    <property type="entry name" value="TPR-like"/>
    <property type="match status" value="1"/>
</dbReference>
<dbReference type="SMART" id="SM01043">
    <property type="entry name" value="BTAD"/>
    <property type="match status" value="1"/>
</dbReference>
<dbReference type="EMBL" id="CP014691">
    <property type="protein sequence ID" value="AQS87629.1"/>
    <property type="molecule type" value="Genomic_DNA"/>
</dbReference>
<keyword evidence="4" id="KW-1185">Reference proteome</keyword>
<dbReference type="GO" id="GO:0003677">
    <property type="term" value="F:DNA binding"/>
    <property type="evidence" value="ECO:0007669"/>
    <property type="project" value="InterPro"/>
</dbReference>
<dbReference type="OrthoDB" id="7888886at2"/>
<dbReference type="InterPro" id="IPR051677">
    <property type="entry name" value="AfsR-DnrI-RedD_regulator"/>
</dbReference>
<feature type="domain" description="Bacterial transcriptional activator" evidence="2">
    <location>
        <begin position="114"/>
        <end position="245"/>
    </location>
</feature>